<name>A0A2W1JF69_9CYAN</name>
<proteinExistence type="predicted"/>
<dbReference type="EMBL" id="PQWO01000010">
    <property type="protein sequence ID" value="PZD72393.1"/>
    <property type="molecule type" value="Genomic_DNA"/>
</dbReference>
<keyword evidence="1" id="KW-0677">Repeat</keyword>
<dbReference type="Gene3D" id="1.10.287.110">
    <property type="entry name" value="DnaJ domain"/>
    <property type="match status" value="1"/>
</dbReference>
<keyword evidence="6" id="KW-1185">Reference proteome</keyword>
<dbReference type="InterPro" id="IPR036869">
    <property type="entry name" value="J_dom_sf"/>
</dbReference>
<accession>A0A2W1JF69</accession>
<dbReference type="Pfam" id="PF00226">
    <property type="entry name" value="DnaJ"/>
    <property type="match status" value="1"/>
</dbReference>
<feature type="transmembrane region" description="Helical" evidence="3">
    <location>
        <begin position="399"/>
        <end position="419"/>
    </location>
</feature>
<comment type="caution">
    <text evidence="5">The sequence shown here is derived from an EMBL/GenBank/DDBJ whole genome shotgun (WGS) entry which is preliminary data.</text>
</comment>
<dbReference type="PRINTS" id="PR00625">
    <property type="entry name" value="JDOMAIN"/>
</dbReference>
<evidence type="ECO:0000256" key="2">
    <source>
        <dbReference type="ARBA" id="ARBA00022803"/>
    </source>
</evidence>
<organism evidence="5 6">
    <name type="scientific">Acaryochloris thomasi RCC1774</name>
    <dbReference type="NCBI Taxonomy" id="1764569"/>
    <lineage>
        <taxon>Bacteria</taxon>
        <taxon>Bacillati</taxon>
        <taxon>Cyanobacteriota</taxon>
        <taxon>Cyanophyceae</taxon>
        <taxon>Acaryochloridales</taxon>
        <taxon>Acaryochloridaceae</taxon>
        <taxon>Acaryochloris</taxon>
        <taxon>Acaryochloris thomasi</taxon>
    </lineage>
</organism>
<sequence length="425" mass="46286">MPPRSDYYRVLRVSKQATQSEIKAAFRRLARQYHPDLNPDNPTAASEFQRISEAYRALLGTPELNDEPSVSQETSPAHRKHYIHGVQCNAQGNYQQAVDAFTQAITLNSQYLEAYLGRCQARYVLGDDRGAIEDAYQVLTLNPNVSQAHYYQGRARARLGYTESSLAAYTRAIQIDSSYASAYYYRGIAHESLQDRPAAKQDWRTASRLFQAQGDVSGVQKAQSKLRGWPLPAFPTVNIKALQFTRWTVARACKLLPNVLFNPGGELLPSFARCSSVQAAAIGFIWAALATLTILASLLLYESPPSSIDVVLLSGTAFLSLVAASAIARLLNRSRGNWAGDVFVAGAALLPLSLFAVLGGLAQSSLGFTATAGVLSGSYVLLTLYVGCTQIHNFWERSAAFAAPLMAITSGGITVWVATEFLGWA</sequence>
<evidence type="ECO:0000313" key="6">
    <source>
        <dbReference type="Proteomes" id="UP000248857"/>
    </source>
</evidence>
<dbReference type="PANTHER" id="PTHR45188">
    <property type="entry name" value="DNAJ PROTEIN P58IPK HOMOLOG"/>
    <property type="match status" value="1"/>
</dbReference>
<dbReference type="SMART" id="SM00028">
    <property type="entry name" value="TPR"/>
    <property type="match status" value="4"/>
</dbReference>
<dbReference type="SUPFAM" id="SSF48452">
    <property type="entry name" value="TPR-like"/>
    <property type="match status" value="1"/>
</dbReference>
<dbReference type="Proteomes" id="UP000248857">
    <property type="component" value="Unassembled WGS sequence"/>
</dbReference>
<dbReference type="AlphaFoldDB" id="A0A2W1JF69"/>
<dbReference type="PANTHER" id="PTHR45188:SF2">
    <property type="entry name" value="DNAJ HOMOLOG SUBFAMILY C MEMBER 7"/>
    <property type="match status" value="1"/>
</dbReference>
<dbReference type="Gene3D" id="1.25.40.10">
    <property type="entry name" value="Tetratricopeptide repeat domain"/>
    <property type="match status" value="2"/>
</dbReference>
<dbReference type="SUPFAM" id="SSF46565">
    <property type="entry name" value="Chaperone J-domain"/>
    <property type="match status" value="1"/>
</dbReference>
<feature type="transmembrane region" description="Helical" evidence="3">
    <location>
        <begin position="307"/>
        <end position="330"/>
    </location>
</feature>
<dbReference type="CDD" id="cd06257">
    <property type="entry name" value="DnaJ"/>
    <property type="match status" value="1"/>
</dbReference>
<evidence type="ECO:0000259" key="4">
    <source>
        <dbReference type="PROSITE" id="PS50076"/>
    </source>
</evidence>
<keyword evidence="3" id="KW-0812">Transmembrane</keyword>
<keyword evidence="2" id="KW-0802">TPR repeat</keyword>
<dbReference type="OrthoDB" id="9779889at2"/>
<reference evidence="5 6" key="1">
    <citation type="journal article" date="2018" name="Sci. Rep.">
        <title>A novel species of the marine cyanobacterium Acaryochloris with a unique pigment content and lifestyle.</title>
        <authorList>
            <person name="Partensky F."/>
            <person name="Six C."/>
            <person name="Ratin M."/>
            <person name="Garczarek L."/>
            <person name="Vaulot D."/>
            <person name="Probert I."/>
            <person name="Calteau A."/>
            <person name="Gourvil P."/>
            <person name="Marie D."/>
            <person name="Grebert T."/>
            <person name="Bouchier C."/>
            <person name="Le Panse S."/>
            <person name="Gachenot M."/>
            <person name="Rodriguez F."/>
            <person name="Garrido J.L."/>
        </authorList>
    </citation>
    <scope>NUCLEOTIDE SEQUENCE [LARGE SCALE GENOMIC DNA]</scope>
    <source>
        <strain evidence="5 6">RCC1774</strain>
    </source>
</reference>
<keyword evidence="3" id="KW-1133">Transmembrane helix</keyword>
<evidence type="ECO:0000313" key="5">
    <source>
        <dbReference type="EMBL" id="PZD72393.1"/>
    </source>
</evidence>
<evidence type="ECO:0000256" key="1">
    <source>
        <dbReference type="ARBA" id="ARBA00022737"/>
    </source>
</evidence>
<dbReference type="Pfam" id="PF13414">
    <property type="entry name" value="TPR_11"/>
    <property type="match status" value="1"/>
</dbReference>
<dbReference type="InterPro" id="IPR019734">
    <property type="entry name" value="TPR_rpt"/>
</dbReference>
<evidence type="ECO:0000256" key="3">
    <source>
        <dbReference type="SAM" id="Phobius"/>
    </source>
</evidence>
<dbReference type="InterPro" id="IPR001623">
    <property type="entry name" value="DnaJ_domain"/>
</dbReference>
<feature type="transmembrane region" description="Helical" evidence="3">
    <location>
        <begin position="368"/>
        <end position="387"/>
    </location>
</feature>
<protein>
    <submittedName>
        <fullName evidence="5">Chaperone protein DnaJ</fullName>
    </submittedName>
</protein>
<keyword evidence="3" id="KW-0472">Membrane</keyword>
<feature type="domain" description="J" evidence="4">
    <location>
        <begin position="6"/>
        <end position="63"/>
    </location>
</feature>
<dbReference type="InterPro" id="IPR011990">
    <property type="entry name" value="TPR-like_helical_dom_sf"/>
</dbReference>
<dbReference type="SMART" id="SM00271">
    <property type="entry name" value="DnaJ"/>
    <property type="match status" value="1"/>
</dbReference>
<feature type="transmembrane region" description="Helical" evidence="3">
    <location>
        <begin position="342"/>
        <end position="362"/>
    </location>
</feature>
<gene>
    <name evidence="5" type="primary">dnaJ_6</name>
    <name evidence="5" type="ORF">C1752_03644</name>
</gene>
<dbReference type="PROSITE" id="PS50076">
    <property type="entry name" value="DNAJ_2"/>
    <property type="match status" value="1"/>
</dbReference>
<feature type="transmembrane region" description="Helical" evidence="3">
    <location>
        <begin position="279"/>
        <end position="301"/>
    </location>
</feature>